<reference evidence="2 3" key="1">
    <citation type="submission" date="2024-04" db="EMBL/GenBank/DDBJ databases">
        <authorList>
            <person name="Fracassetti M."/>
        </authorList>
    </citation>
    <scope>NUCLEOTIDE SEQUENCE [LARGE SCALE GENOMIC DNA]</scope>
</reference>
<name>A0AAV2EFH9_9ROSI</name>
<feature type="compositionally biased region" description="Basic residues" evidence="1">
    <location>
        <begin position="34"/>
        <end position="43"/>
    </location>
</feature>
<dbReference type="AlphaFoldDB" id="A0AAV2EFH9"/>
<evidence type="ECO:0000256" key="1">
    <source>
        <dbReference type="SAM" id="MobiDB-lite"/>
    </source>
</evidence>
<dbReference type="Proteomes" id="UP001497516">
    <property type="component" value="Chromosome 4"/>
</dbReference>
<accession>A0AAV2EFH9</accession>
<feature type="compositionally biased region" description="Basic and acidic residues" evidence="1">
    <location>
        <begin position="44"/>
        <end position="55"/>
    </location>
</feature>
<feature type="compositionally biased region" description="Polar residues" evidence="1">
    <location>
        <begin position="72"/>
        <end position="82"/>
    </location>
</feature>
<evidence type="ECO:0000313" key="2">
    <source>
        <dbReference type="EMBL" id="CAL1384679.1"/>
    </source>
</evidence>
<evidence type="ECO:0000313" key="3">
    <source>
        <dbReference type="Proteomes" id="UP001497516"/>
    </source>
</evidence>
<protein>
    <submittedName>
        <fullName evidence="2">Uncharacterized protein</fullName>
    </submittedName>
</protein>
<proteinExistence type="predicted"/>
<organism evidence="2 3">
    <name type="scientific">Linum trigynum</name>
    <dbReference type="NCBI Taxonomy" id="586398"/>
    <lineage>
        <taxon>Eukaryota</taxon>
        <taxon>Viridiplantae</taxon>
        <taxon>Streptophyta</taxon>
        <taxon>Embryophyta</taxon>
        <taxon>Tracheophyta</taxon>
        <taxon>Spermatophyta</taxon>
        <taxon>Magnoliopsida</taxon>
        <taxon>eudicotyledons</taxon>
        <taxon>Gunneridae</taxon>
        <taxon>Pentapetalae</taxon>
        <taxon>rosids</taxon>
        <taxon>fabids</taxon>
        <taxon>Malpighiales</taxon>
        <taxon>Linaceae</taxon>
        <taxon>Linum</taxon>
    </lineage>
</organism>
<keyword evidence="3" id="KW-1185">Reference proteome</keyword>
<sequence>MPNLKDPEPLASMTTAIADVSQRETLENLGFCLSRRHGRRQGRRYRENRWKKNETAKAVLPAAKKKLPGESYNRTETIQYSKRIQRRRRSRAPGPRDRRQRQGQAGRHRGESFLPEIPI</sequence>
<dbReference type="EMBL" id="OZ034817">
    <property type="protein sequence ID" value="CAL1384679.1"/>
    <property type="molecule type" value="Genomic_DNA"/>
</dbReference>
<gene>
    <name evidence="2" type="ORF">LTRI10_LOCUS25865</name>
</gene>
<feature type="region of interest" description="Disordered" evidence="1">
    <location>
        <begin position="34"/>
        <end position="119"/>
    </location>
</feature>